<feature type="non-terminal residue" evidence="6">
    <location>
        <position position="1"/>
    </location>
</feature>
<sequence length="1378" mass="155346">TLEARLEDHGYTHHCKLLRILPEPSARLSLSEYSDPIKALLDKIERPLVSLKSALSRSVESVKLTFFQAQHIDVLLSEIGRSRTDGKYHFFFPSFPECHFPPPLLCSQIGGSPDFILKLKHFYADLILFTEEQELYQQFINVIGSTTLLAGISSSRTNKYVIEPRPHREFVLMYRSECYSKFLQGVEDAQITNLREQKINPAYRAFLDRAKDHPDSKRQTLHDLLVQPGQRIGRYTMMLKEMLKYTSSDHPDYPGLSAALKRAEEIATMADDSNTRLAKTFFNMHRSIENCPASLINQNRSLMRHIDATELDIVSRKPLRPVTIFLFTDKIMVVRRPSYNVNGFELCGLVNGPEAIMRTRSSSTSGLESFLNKRSDKSKRSSMQEKRLKFKGWIGLEDTELLDGSADLFSSFMLQNTAKQTSGLKKPASPTVAANMVLENYFLEQPLRLYSTCPPQEEIPNLQSQISIFSEKKEEFCKQFHKAKAIFSKNGNKTPMGLGYISNNTAILYIDDPNFDIQHCISSLKNLPPVLGIVQVVPDEGFRFSVRSRIPLDISRERNISLKGRDPVANGDDTDFESIFWSNIIAYGWAAKRHNLFNLQRRLHAKLQKQDSRPRKAKSITTLSKIFNPTVHTGINPQYVAYLNAQSMSRTRPASTNGPIPHHSELEVTRSISTSSTVRSNNSVSSRGSAESSTGSEMSDDYAINESAVSPAGNRLLSMFKRTDEQPKQEMLFRVVTPSSSPMSQRGSSPFSEISALEAHIAQLRSSISRETETKRQYESQLDEIQSAAGNIDSTIRSISRNSMMSNSTWSSNHTGFSTLASGSSISSIDEEVLRKMDNEDYYASVGNEVTIAMEHLRDEFEERWSALSKNCELLGNEVDGLATQLKEKERQLAEIRGAYQDSTDENKILFETFNDELEQILSDSHSDEGLAVRRPSHPSPEIQIKRKLKNVLLDRNSWRRKASELSRELNQLREQYGLEEQTNINDVPIFNVDDVEAEAETEDNVIFDEEQASLVQMLNLASHKDLDFGNLHFQTMLKLALGPKAFSRVLPKTANLLPKRYYAIVPPTTPGPEAAGFQVFHRDTKRKQKDRAATNVTESRVTDYLKDEIAARVADRILDIKRNFNTIVDLGSGCGHIVKHLDSDMVDKLVMCDMSEKALNRDKDIQYDVEVERKVVDEELLPFEENSLEAVVSSLSMHWVNDLPGALIQIRRSLKPDGVFVGAMFGGDTLFELRTSLQLAELEREGGISPRVSPLTDSKDISNLLTRAGFTLTTVDVDEIQVNYPSAIELMQDLRAMGESNAVINRQTMLKRDTMLAATSIYQELHGNADGSVPATFSIIYMINKILMTSQIGWKPSATTPQPKKRGSAQKSLKDVL</sequence>
<dbReference type="Gene3D" id="3.40.50.150">
    <property type="entry name" value="Vaccinia Virus protein VP39"/>
    <property type="match status" value="1"/>
</dbReference>
<keyword evidence="7" id="KW-1185">Reference proteome</keyword>
<dbReference type="GO" id="GO:0032259">
    <property type="term" value="P:methylation"/>
    <property type="evidence" value="ECO:0007669"/>
    <property type="project" value="UniProtKB-KW"/>
</dbReference>
<reference evidence="6" key="1">
    <citation type="submission" date="2020-12" db="EMBL/GenBank/DDBJ databases">
        <title>Metabolic potential, ecology and presence of endohyphal bacteria is reflected in genomic diversity of Mucoromycotina.</title>
        <authorList>
            <person name="Muszewska A."/>
            <person name="Okrasinska A."/>
            <person name="Steczkiewicz K."/>
            <person name="Drgas O."/>
            <person name="Orlowska M."/>
            <person name="Perlinska-Lenart U."/>
            <person name="Aleksandrzak-Piekarczyk T."/>
            <person name="Szatraj K."/>
            <person name="Zielenkiewicz U."/>
            <person name="Pilsyk S."/>
            <person name="Malc E."/>
            <person name="Mieczkowski P."/>
            <person name="Kruszewska J.S."/>
            <person name="Biernat P."/>
            <person name="Pawlowska J."/>
        </authorList>
    </citation>
    <scope>NUCLEOTIDE SEQUENCE</scope>
    <source>
        <strain evidence="6">WA0000067209</strain>
    </source>
</reference>
<feature type="region of interest" description="Disordered" evidence="4">
    <location>
        <begin position="1356"/>
        <end position="1378"/>
    </location>
</feature>
<dbReference type="Pfam" id="PF08241">
    <property type="entry name" value="Methyltransf_11"/>
    <property type="match status" value="1"/>
</dbReference>
<gene>
    <name evidence="6" type="ORF">INT43_008043</name>
</gene>
<dbReference type="EMBL" id="JAEPQZ010000019">
    <property type="protein sequence ID" value="KAG2171663.1"/>
    <property type="molecule type" value="Genomic_DNA"/>
</dbReference>
<dbReference type="Pfam" id="PF00621">
    <property type="entry name" value="RhoGEF"/>
    <property type="match status" value="1"/>
</dbReference>
<name>A0A8H7PD42_MORIS</name>
<dbReference type="SUPFAM" id="SSF48065">
    <property type="entry name" value="DBL homology domain (DH-domain)"/>
    <property type="match status" value="1"/>
</dbReference>
<dbReference type="SUPFAM" id="SSF53335">
    <property type="entry name" value="S-adenosyl-L-methionine-dependent methyltransferases"/>
    <property type="match status" value="1"/>
</dbReference>
<organism evidence="6 7">
    <name type="scientific">Mortierella isabellina</name>
    <name type="common">Filamentous fungus</name>
    <name type="synonym">Umbelopsis isabellina</name>
    <dbReference type="NCBI Taxonomy" id="91625"/>
    <lineage>
        <taxon>Eukaryota</taxon>
        <taxon>Fungi</taxon>
        <taxon>Fungi incertae sedis</taxon>
        <taxon>Mucoromycota</taxon>
        <taxon>Mucoromycotina</taxon>
        <taxon>Umbelopsidomycetes</taxon>
        <taxon>Umbelopsidales</taxon>
        <taxon>Umbelopsidaceae</taxon>
        <taxon>Umbelopsis</taxon>
    </lineage>
</organism>
<dbReference type="InterPro" id="IPR000219">
    <property type="entry name" value="DH_dom"/>
</dbReference>
<dbReference type="GO" id="GO:0005085">
    <property type="term" value="F:guanyl-nucleotide exchange factor activity"/>
    <property type="evidence" value="ECO:0007669"/>
    <property type="project" value="InterPro"/>
</dbReference>
<keyword evidence="2" id="KW-0808">Transferase</keyword>
<evidence type="ECO:0000256" key="1">
    <source>
        <dbReference type="ARBA" id="ARBA00022603"/>
    </source>
</evidence>
<dbReference type="InterPro" id="IPR050602">
    <property type="entry name" value="Malonyl-ACP_OMT"/>
</dbReference>
<dbReference type="SMART" id="SM00325">
    <property type="entry name" value="RhoGEF"/>
    <property type="match status" value="1"/>
</dbReference>
<dbReference type="Proteomes" id="UP000654370">
    <property type="component" value="Unassembled WGS sequence"/>
</dbReference>
<dbReference type="PROSITE" id="PS50010">
    <property type="entry name" value="DH_2"/>
    <property type="match status" value="1"/>
</dbReference>
<feature type="compositionally biased region" description="Low complexity" evidence="4">
    <location>
        <begin position="669"/>
        <end position="697"/>
    </location>
</feature>
<feature type="domain" description="DH" evidence="5">
    <location>
        <begin position="128"/>
        <end position="273"/>
    </location>
</feature>
<dbReference type="Gene3D" id="1.20.900.10">
    <property type="entry name" value="Dbl homology (DH) domain"/>
    <property type="match status" value="1"/>
</dbReference>
<dbReference type="InterPro" id="IPR029063">
    <property type="entry name" value="SAM-dependent_MTases_sf"/>
</dbReference>
<evidence type="ECO:0000313" key="6">
    <source>
        <dbReference type="EMBL" id="KAG2171663.1"/>
    </source>
</evidence>
<dbReference type="PANTHER" id="PTHR13090">
    <property type="entry name" value="ARGININE-HYDROXYLASE NDUFAF5, MITOCHONDRIAL"/>
    <property type="match status" value="1"/>
</dbReference>
<feature type="coiled-coil region" evidence="3">
    <location>
        <begin position="872"/>
        <end position="906"/>
    </location>
</feature>
<evidence type="ECO:0000313" key="7">
    <source>
        <dbReference type="Proteomes" id="UP000654370"/>
    </source>
</evidence>
<evidence type="ECO:0000256" key="2">
    <source>
        <dbReference type="ARBA" id="ARBA00022679"/>
    </source>
</evidence>
<keyword evidence="3" id="KW-0175">Coiled coil</keyword>
<evidence type="ECO:0000256" key="3">
    <source>
        <dbReference type="SAM" id="Coils"/>
    </source>
</evidence>
<dbReference type="GO" id="GO:0032981">
    <property type="term" value="P:mitochondrial respiratory chain complex I assembly"/>
    <property type="evidence" value="ECO:0007669"/>
    <property type="project" value="TreeGrafter"/>
</dbReference>
<dbReference type="PANTHER" id="PTHR13090:SF1">
    <property type="entry name" value="ARGININE-HYDROXYLASE NDUFAF5, MITOCHONDRIAL"/>
    <property type="match status" value="1"/>
</dbReference>
<keyword evidence="1" id="KW-0489">Methyltransferase</keyword>
<dbReference type="CDD" id="cd02440">
    <property type="entry name" value="AdoMet_MTases"/>
    <property type="match status" value="1"/>
</dbReference>
<evidence type="ECO:0000256" key="4">
    <source>
        <dbReference type="SAM" id="MobiDB-lite"/>
    </source>
</evidence>
<accession>A0A8H7PD42</accession>
<dbReference type="InterPro" id="IPR013216">
    <property type="entry name" value="Methyltransf_11"/>
</dbReference>
<feature type="region of interest" description="Disordered" evidence="4">
    <location>
        <begin position="650"/>
        <end position="703"/>
    </location>
</feature>
<feature type="coiled-coil region" evidence="3">
    <location>
        <begin position="956"/>
        <end position="983"/>
    </location>
</feature>
<dbReference type="GO" id="GO:0005739">
    <property type="term" value="C:mitochondrion"/>
    <property type="evidence" value="ECO:0007669"/>
    <property type="project" value="TreeGrafter"/>
</dbReference>
<protein>
    <recommendedName>
        <fullName evidence="5">DH domain-containing protein</fullName>
    </recommendedName>
</protein>
<evidence type="ECO:0000259" key="5">
    <source>
        <dbReference type="PROSITE" id="PS50010"/>
    </source>
</evidence>
<dbReference type="InterPro" id="IPR035899">
    <property type="entry name" value="DBL_dom_sf"/>
</dbReference>
<feature type="coiled-coil region" evidence="3">
    <location>
        <begin position="761"/>
        <end position="788"/>
    </location>
</feature>
<comment type="caution">
    <text evidence="6">The sequence shown here is derived from an EMBL/GenBank/DDBJ whole genome shotgun (WGS) entry which is preliminary data.</text>
</comment>
<dbReference type="GO" id="GO:0008757">
    <property type="term" value="F:S-adenosylmethionine-dependent methyltransferase activity"/>
    <property type="evidence" value="ECO:0007669"/>
    <property type="project" value="InterPro"/>
</dbReference>
<dbReference type="OrthoDB" id="660555at2759"/>
<proteinExistence type="predicted"/>